<dbReference type="OrthoDB" id="45909at2157"/>
<comment type="function">
    <text evidence="1">Catalyzes the ATP-dependent phosphorylation of thiamine-monophosphate (TMP) to form thiamine-pyrophosphate (TPP), the active form of vitamin B1.</text>
</comment>
<dbReference type="Pfam" id="PF00586">
    <property type="entry name" value="AIRS"/>
    <property type="match status" value="1"/>
</dbReference>
<evidence type="ECO:0000313" key="4">
    <source>
        <dbReference type="EMBL" id="AIZ55983.1"/>
    </source>
</evidence>
<keyword evidence="1" id="KW-0784">Thiamine biosynthesis</keyword>
<dbReference type="Proteomes" id="UP000030787">
    <property type="component" value="Chromosome"/>
</dbReference>
<accession>A0A0A7LAD4</accession>
<comment type="catalytic activity">
    <reaction evidence="1">
        <text>thiamine phosphate + ATP = thiamine diphosphate + ADP</text>
        <dbReference type="Rhea" id="RHEA:15913"/>
        <dbReference type="ChEBI" id="CHEBI:30616"/>
        <dbReference type="ChEBI" id="CHEBI:37575"/>
        <dbReference type="ChEBI" id="CHEBI:58937"/>
        <dbReference type="ChEBI" id="CHEBI:456216"/>
        <dbReference type="EC" id="2.7.4.16"/>
    </reaction>
</comment>
<name>A0A0A7LAD4_9ARCH</name>
<dbReference type="NCBIfam" id="TIGR01379">
    <property type="entry name" value="thiL"/>
    <property type="match status" value="1"/>
</dbReference>
<dbReference type="CDD" id="cd02194">
    <property type="entry name" value="ThiL"/>
    <property type="match status" value="1"/>
</dbReference>
<dbReference type="STRING" id="1577791.Mpt1_c00780"/>
<keyword evidence="1" id="KW-0547">Nucleotide-binding</keyword>
<dbReference type="Pfam" id="PF02769">
    <property type="entry name" value="AIRS_C"/>
    <property type="match status" value="1"/>
</dbReference>
<comment type="miscellaneous">
    <text evidence="1">Reaction mechanism of ThiL seems to utilize a direct, inline transfer of the gamma-phosphate of ATP to TMP rather than a phosphorylated enzyme intermediate.</text>
</comment>
<keyword evidence="1" id="KW-0418">Kinase</keyword>
<dbReference type="KEGG" id="mear:Mpt1_c00780"/>
<feature type="binding site" evidence="1">
    <location>
        <position position="75"/>
    </location>
    <ligand>
        <name>Mg(2+)</name>
        <dbReference type="ChEBI" id="CHEBI:18420"/>
        <label>3</label>
    </ligand>
</feature>
<keyword evidence="1" id="KW-0460">Magnesium</keyword>
<dbReference type="PIRSF" id="PIRSF005303">
    <property type="entry name" value="Thiam_monoph_kin"/>
    <property type="match status" value="1"/>
</dbReference>
<proteinExistence type="inferred from homology"/>
<keyword evidence="1" id="KW-0067">ATP-binding</keyword>
<organism evidence="4 5">
    <name type="scientific">Candidatus Methanoplasma termitum</name>
    <dbReference type="NCBI Taxonomy" id="1577791"/>
    <lineage>
        <taxon>Archaea</taxon>
        <taxon>Methanobacteriati</taxon>
        <taxon>Thermoplasmatota</taxon>
        <taxon>Thermoplasmata</taxon>
        <taxon>Methanomassiliicoccales</taxon>
        <taxon>Methanomassiliicoccaceae</taxon>
        <taxon>Candidatus Methanoplasma</taxon>
    </lineage>
</organism>
<feature type="binding site" evidence="1">
    <location>
        <position position="123"/>
    </location>
    <ligand>
        <name>Mg(2+)</name>
        <dbReference type="ChEBI" id="CHEBI:18420"/>
        <label>1</label>
    </ligand>
</feature>
<dbReference type="InterPro" id="IPR016188">
    <property type="entry name" value="PurM-like_N"/>
</dbReference>
<feature type="binding site" evidence="1">
    <location>
        <position position="298"/>
    </location>
    <ligand>
        <name>substrate</name>
    </ligand>
</feature>
<keyword evidence="1 4" id="KW-0808">Transferase</keyword>
<evidence type="ECO:0000313" key="5">
    <source>
        <dbReference type="Proteomes" id="UP000030787"/>
    </source>
</evidence>
<feature type="binding site" evidence="1">
    <location>
        <position position="31"/>
    </location>
    <ligand>
        <name>Mg(2+)</name>
        <dbReference type="ChEBI" id="CHEBI:18420"/>
        <label>4</label>
    </ligand>
</feature>
<feature type="binding site" evidence="1">
    <location>
        <position position="209"/>
    </location>
    <ligand>
        <name>Mg(2+)</name>
        <dbReference type="ChEBI" id="CHEBI:18420"/>
        <label>3</label>
    </ligand>
</feature>
<comment type="similarity">
    <text evidence="1">Belongs to the thiamine-monophosphate kinase family.</text>
</comment>
<dbReference type="GO" id="GO:0009030">
    <property type="term" value="F:thiamine-phosphate kinase activity"/>
    <property type="evidence" value="ECO:0007669"/>
    <property type="project" value="UniProtKB-UniRule"/>
</dbReference>
<dbReference type="RefSeq" id="WP_048111234.1">
    <property type="nucleotide sequence ID" value="NZ_CP010070.1"/>
</dbReference>
<reference evidence="4 5" key="1">
    <citation type="journal article" date="2014" name="Appl. Environ. Microbiol.">
        <title>Comparative Genome Analysis of 'Candidatus Methanoplasma termitum' Indicates a New Mode of Energy Metabolism in the Seventh Order of Methanogens.</title>
        <authorList>
            <person name="Lang K."/>
            <person name="Schuldes J."/>
            <person name="Klingl A."/>
            <person name="Poehlein A."/>
            <person name="Daniel R."/>
            <person name="Brune A."/>
        </authorList>
    </citation>
    <scope>NUCLEOTIDE SEQUENCE [LARGE SCALE GENOMIC DNA]</scope>
    <source>
        <strain evidence="5">Mpt1</strain>
    </source>
</reference>
<feature type="binding site" evidence="1">
    <location>
        <position position="31"/>
    </location>
    <ligand>
        <name>Mg(2+)</name>
        <dbReference type="ChEBI" id="CHEBI:18420"/>
        <label>3</label>
    </ligand>
</feature>
<feature type="binding site" evidence="1">
    <location>
        <position position="54"/>
    </location>
    <ligand>
        <name>substrate</name>
    </ligand>
</feature>
<dbReference type="SUPFAM" id="SSF56042">
    <property type="entry name" value="PurM C-terminal domain-like"/>
    <property type="match status" value="1"/>
</dbReference>
<gene>
    <name evidence="4" type="primary">thiL2</name>
    <name evidence="1" type="synonym">thiL</name>
    <name evidence="4" type="ORF">Mpt1_c00780</name>
</gene>
<comment type="pathway">
    <text evidence="1">Cofactor biosynthesis; thiamine diphosphate biosynthesis; thiamine diphosphate from thiamine phosphate: step 1/1.</text>
</comment>
<feature type="binding site" evidence="1">
    <location>
        <position position="75"/>
    </location>
    <ligand>
        <name>Mg(2+)</name>
        <dbReference type="ChEBI" id="CHEBI:18420"/>
        <label>2</label>
    </ligand>
</feature>
<feature type="binding site" evidence="1">
    <location>
        <position position="147"/>
    </location>
    <ligand>
        <name>ATP</name>
        <dbReference type="ChEBI" id="CHEBI:30616"/>
    </ligand>
</feature>
<sequence>MVSFSELGERGIVKGIRNLLGSPKGIGAGDDSAVIPFPIGDVVACVDSVTFERHFPKGMTYEDFGWTAAAVSISDLAAMGASPVGLLAALMLPPDLKEIDIYNIMKGMNNCAHMAGAFIYGGDTKFGQGAVSCTALGTMNGRKPMLRSEAMPGDIIAVTGSLGSAAAGFYAIENGLQDKVSLNPLMSPMPRVEEGIAMSGSGAVTSCIDLSDGLAEAARSICSASHVGMDIFMDFLPAGEGVDIITSNTNITREEMMLYWGGEYELLFTFDKEKRDALYDHDVEFTIIGKVTNENAPYINYENKRTVMKNGRY</sequence>
<feature type="binding site" evidence="1">
    <location>
        <position position="47"/>
    </location>
    <ligand>
        <name>Mg(2+)</name>
        <dbReference type="ChEBI" id="CHEBI:18420"/>
        <label>1</label>
    </ligand>
</feature>
<keyword evidence="5" id="KW-1185">Reference proteome</keyword>
<dbReference type="InterPro" id="IPR036676">
    <property type="entry name" value="PurM-like_C_sf"/>
</dbReference>
<evidence type="ECO:0000259" key="3">
    <source>
        <dbReference type="Pfam" id="PF02769"/>
    </source>
</evidence>
<protein>
    <recommendedName>
        <fullName evidence="1">Thiamine-monophosphate kinase</fullName>
        <shortName evidence="1">TMP kinase</shortName>
        <shortName evidence="1">Thiamine-phosphate kinase</shortName>
        <ecNumber evidence="1">2.7.4.16</ecNumber>
    </recommendedName>
</protein>
<dbReference type="AlphaFoldDB" id="A0A0A7LAD4"/>
<feature type="domain" description="PurM-like C-terminal" evidence="3">
    <location>
        <begin position="152"/>
        <end position="298"/>
    </location>
</feature>
<feature type="binding site" evidence="1">
    <location>
        <position position="75"/>
    </location>
    <ligand>
        <name>Mg(2+)</name>
        <dbReference type="ChEBI" id="CHEBI:18420"/>
        <label>4</label>
    </ligand>
</feature>
<comment type="caution">
    <text evidence="1">Lacks conserved residue(s) required for the propagation of feature annotation.</text>
</comment>
<dbReference type="GeneID" id="24817753"/>
<dbReference type="InterPro" id="IPR036921">
    <property type="entry name" value="PurM-like_N_sf"/>
</dbReference>
<dbReference type="HOGENOM" id="CLU_046964_2_0_2"/>
<dbReference type="SUPFAM" id="SSF55326">
    <property type="entry name" value="PurM N-terminal domain-like"/>
    <property type="match status" value="1"/>
</dbReference>
<dbReference type="GO" id="GO:0000287">
    <property type="term" value="F:magnesium ion binding"/>
    <property type="evidence" value="ECO:0007669"/>
    <property type="project" value="UniProtKB-UniRule"/>
</dbReference>
<dbReference type="PANTHER" id="PTHR30270">
    <property type="entry name" value="THIAMINE-MONOPHOSPHATE KINASE"/>
    <property type="match status" value="1"/>
</dbReference>
<dbReference type="InterPro" id="IPR006283">
    <property type="entry name" value="ThiL-like"/>
</dbReference>
<keyword evidence="1" id="KW-0479">Metal-binding</keyword>
<evidence type="ECO:0000256" key="1">
    <source>
        <dbReference type="HAMAP-Rule" id="MF_02128"/>
    </source>
</evidence>
<feature type="binding site" evidence="1">
    <location>
        <position position="212"/>
    </location>
    <ligand>
        <name>Mg(2+)</name>
        <dbReference type="ChEBI" id="CHEBI:18420"/>
        <label>5</label>
    </ligand>
</feature>
<dbReference type="HAMAP" id="MF_02128">
    <property type="entry name" value="TMP_kinase"/>
    <property type="match status" value="1"/>
</dbReference>
<dbReference type="Gene3D" id="3.30.1330.10">
    <property type="entry name" value="PurM-like, N-terminal domain"/>
    <property type="match status" value="1"/>
</dbReference>
<feature type="domain" description="PurM-like N-terminal" evidence="2">
    <location>
        <begin position="29"/>
        <end position="139"/>
    </location>
</feature>
<dbReference type="InterPro" id="IPR010918">
    <property type="entry name" value="PurM-like_C_dom"/>
</dbReference>
<feature type="binding site" evidence="1">
    <location>
        <position position="211"/>
    </location>
    <ligand>
        <name>ATP</name>
        <dbReference type="ChEBI" id="CHEBI:30616"/>
    </ligand>
</feature>
<dbReference type="UniPathway" id="UPA00060">
    <property type="reaction ID" value="UER00142"/>
</dbReference>
<dbReference type="GO" id="GO:0005524">
    <property type="term" value="F:ATP binding"/>
    <property type="evidence" value="ECO:0007669"/>
    <property type="project" value="UniProtKB-UniRule"/>
</dbReference>
<dbReference type="GO" id="GO:0009228">
    <property type="term" value="P:thiamine biosynthetic process"/>
    <property type="evidence" value="ECO:0007669"/>
    <property type="project" value="UniProtKB-KW"/>
</dbReference>
<dbReference type="PANTHER" id="PTHR30270:SF3">
    <property type="entry name" value="THIAMINE-MONOPHOSPHATE KINASE"/>
    <property type="match status" value="1"/>
</dbReference>
<feature type="binding site" evidence="1">
    <location>
        <position position="47"/>
    </location>
    <ligand>
        <name>Mg(2+)</name>
        <dbReference type="ChEBI" id="CHEBI:18420"/>
        <label>2</label>
    </ligand>
</feature>
<feature type="binding site" evidence="1">
    <location>
        <begin position="122"/>
        <end position="123"/>
    </location>
    <ligand>
        <name>ATP</name>
        <dbReference type="ChEBI" id="CHEBI:30616"/>
    </ligand>
</feature>
<dbReference type="EC" id="2.7.4.16" evidence="1"/>
<evidence type="ECO:0000259" key="2">
    <source>
        <dbReference type="Pfam" id="PF00586"/>
    </source>
</evidence>
<dbReference type="EMBL" id="CP010070">
    <property type="protein sequence ID" value="AIZ55983.1"/>
    <property type="molecule type" value="Genomic_DNA"/>
</dbReference>
<dbReference type="Gene3D" id="3.90.650.10">
    <property type="entry name" value="PurM-like C-terminal domain"/>
    <property type="match status" value="1"/>
</dbReference>
<dbReference type="GO" id="GO:0009229">
    <property type="term" value="P:thiamine diphosphate biosynthetic process"/>
    <property type="evidence" value="ECO:0007669"/>
    <property type="project" value="UniProtKB-UniRule"/>
</dbReference>